<evidence type="ECO:0000256" key="1">
    <source>
        <dbReference type="SAM" id="Phobius"/>
    </source>
</evidence>
<dbReference type="PATRIC" id="fig|662476.7.peg.4022"/>
<sequence length="57" mass="6337">MVSRQTKTSFPFIVVAMLLWYVSLGSVATWVSWAVLVGFGVVLPTVLTSYQRDATEQ</sequence>
<geneLocation type="plasmid" evidence="3 5">
    <name>pHsi540</name>
</geneLocation>
<evidence type="ECO:0000313" key="2">
    <source>
        <dbReference type="EMBL" id="EMA08958.1"/>
    </source>
</evidence>
<keyword evidence="1" id="KW-0472">Membrane</keyword>
<dbReference type="Proteomes" id="UP000682967">
    <property type="component" value="Plasmid pHsi540"/>
</dbReference>
<dbReference type="KEGG" id="hsin:KDQ40_19165"/>
<dbReference type="InterPro" id="IPR058293">
    <property type="entry name" value="DUF7987"/>
</dbReference>
<keyword evidence="3" id="KW-0614">Plasmid</keyword>
<dbReference type="RefSeq" id="WP_004966657.1">
    <property type="nucleotide sequence ID" value="NZ_AOLR01000054.1"/>
</dbReference>
<name>M0JKU4_9EURY</name>
<dbReference type="AlphaFoldDB" id="M0JKU4"/>
<keyword evidence="1" id="KW-0812">Transmembrane</keyword>
<dbReference type="Proteomes" id="UP000011659">
    <property type="component" value="Unassembled WGS sequence"/>
</dbReference>
<organism evidence="2 4">
    <name type="scientific">Haloarcula marismortui ATCC 33800</name>
    <dbReference type="NCBI Taxonomy" id="662476"/>
    <lineage>
        <taxon>Archaea</taxon>
        <taxon>Methanobacteriati</taxon>
        <taxon>Methanobacteriota</taxon>
        <taxon>Stenosarchaea group</taxon>
        <taxon>Halobacteria</taxon>
        <taxon>Halobacteriales</taxon>
        <taxon>Haloarculaceae</taxon>
        <taxon>Haloarcula</taxon>
    </lineage>
</organism>
<protein>
    <submittedName>
        <fullName evidence="2">Uncharacterized protein</fullName>
    </submittedName>
</protein>
<evidence type="ECO:0000313" key="5">
    <source>
        <dbReference type="Proteomes" id="UP000682967"/>
    </source>
</evidence>
<accession>M0JKU4</accession>
<dbReference type="GeneID" id="64825123"/>
<keyword evidence="1" id="KW-1133">Transmembrane helix</keyword>
<evidence type="ECO:0000313" key="3">
    <source>
        <dbReference type="EMBL" id="QUJ74077.1"/>
    </source>
</evidence>
<reference evidence="3" key="2">
    <citation type="submission" date="2021-04" db="EMBL/GenBank/DDBJ databases">
        <title>Complete Genome sequence and Methylome Analysis of the Haloarchaeon Haloarcula sinaiiensis.</title>
        <authorList>
            <person name="Fomenkov A."/>
            <person name="DasSarma P."/>
            <person name="DasSarma S."/>
            <person name="Roberts R.J."/>
        </authorList>
    </citation>
    <scope>NUCLEOTIDE SEQUENCE</scope>
    <source>
        <strain evidence="3">ATCC 33800</strain>
        <plasmid evidence="3">pHsi540</plasmid>
    </source>
</reference>
<reference evidence="2 4" key="1">
    <citation type="journal article" date="2014" name="PLoS Genet.">
        <title>Phylogenetically driven sequencing of extremely halophilic archaea reveals strategies for static and dynamic osmo-response.</title>
        <authorList>
            <person name="Becker E.A."/>
            <person name="Seitzer P.M."/>
            <person name="Tritt A."/>
            <person name="Larsen D."/>
            <person name="Krusor M."/>
            <person name="Yao A.I."/>
            <person name="Wu D."/>
            <person name="Madern D."/>
            <person name="Eisen J.A."/>
            <person name="Darling A.E."/>
            <person name="Facciotti M.T."/>
        </authorList>
    </citation>
    <scope>NUCLEOTIDE SEQUENCE [LARGE SCALE GENOMIC DNA]</scope>
    <source>
        <strain evidence="2 4">ATCC 33800</strain>
    </source>
</reference>
<dbReference type="EMBL" id="CP073368">
    <property type="protein sequence ID" value="QUJ74077.1"/>
    <property type="molecule type" value="Genomic_DNA"/>
</dbReference>
<dbReference type="OrthoDB" id="381330at2157"/>
<gene>
    <name evidence="2" type="ORF">C436_20213</name>
    <name evidence="3" type="ORF">KDQ40_19165</name>
</gene>
<evidence type="ECO:0000313" key="4">
    <source>
        <dbReference type="Proteomes" id="UP000011659"/>
    </source>
</evidence>
<dbReference type="Pfam" id="PF25949">
    <property type="entry name" value="DUF7987"/>
    <property type="match status" value="1"/>
</dbReference>
<keyword evidence="4" id="KW-1185">Reference proteome</keyword>
<dbReference type="EMBL" id="AOLR01000054">
    <property type="protein sequence ID" value="EMA08958.1"/>
    <property type="molecule type" value="Genomic_DNA"/>
</dbReference>
<proteinExistence type="predicted"/>
<feature type="transmembrane region" description="Helical" evidence="1">
    <location>
        <begin position="12"/>
        <end position="43"/>
    </location>
</feature>